<feature type="chain" id="PRO_5040314310" description="Lipase domain-containing protein" evidence="5">
    <location>
        <begin position="28"/>
        <end position="374"/>
    </location>
</feature>
<dbReference type="Pfam" id="PF00151">
    <property type="entry name" value="Lipase"/>
    <property type="match status" value="1"/>
</dbReference>
<accession>A0A9Q0RIV8</accession>
<dbReference type="Gene3D" id="3.40.50.1820">
    <property type="entry name" value="alpha/beta hydrolase"/>
    <property type="match status" value="1"/>
</dbReference>
<keyword evidence="3" id="KW-0964">Secreted</keyword>
<evidence type="ECO:0000256" key="2">
    <source>
        <dbReference type="ARBA" id="ARBA00010701"/>
    </source>
</evidence>
<evidence type="ECO:0000256" key="5">
    <source>
        <dbReference type="SAM" id="SignalP"/>
    </source>
</evidence>
<comment type="similarity">
    <text evidence="2 4">Belongs to the AB hydrolase superfamily. Lipase family.</text>
</comment>
<name>A0A9Q0RIV8_BLOTA</name>
<dbReference type="Proteomes" id="UP001142055">
    <property type="component" value="Chromosome 4"/>
</dbReference>
<comment type="subcellular location">
    <subcellularLocation>
        <location evidence="1">Secreted</location>
    </subcellularLocation>
</comment>
<evidence type="ECO:0000256" key="4">
    <source>
        <dbReference type="RuleBase" id="RU004262"/>
    </source>
</evidence>
<organism evidence="7 8">
    <name type="scientific">Blomia tropicalis</name>
    <name type="common">Mite</name>
    <dbReference type="NCBI Taxonomy" id="40697"/>
    <lineage>
        <taxon>Eukaryota</taxon>
        <taxon>Metazoa</taxon>
        <taxon>Ecdysozoa</taxon>
        <taxon>Arthropoda</taxon>
        <taxon>Chelicerata</taxon>
        <taxon>Arachnida</taxon>
        <taxon>Acari</taxon>
        <taxon>Acariformes</taxon>
        <taxon>Sarcoptiformes</taxon>
        <taxon>Astigmata</taxon>
        <taxon>Glycyphagoidea</taxon>
        <taxon>Echimyopodidae</taxon>
        <taxon>Blomia</taxon>
    </lineage>
</organism>
<dbReference type="InterPro" id="IPR029058">
    <property type="entry name" value="AB_hydrolase_fold"/>
</dbReference>
<dbReference type="GO" id="GO:0016042">
    <property type="term" value="P:lipid catabolic process"/>
    <property type="evidence" value="ECO:0007669"/>
    <property type="project" value="TreeGrafter"/>
</dbReference>
<sequence>MHNTINDKMFLNSLLMLMSATISTIVCVPIDDNAQLFQAIANSVNTNNTEKFYEHRTEVCYQDLGCFYLEGPMKQTNMLPSSLEKINTQFFIYYRSGQVEEQIVDPYNSSTFKKINRSKQLVIIVHGFNNDHKVGYLVRMKDAILKYLKSKIGAVIMVDWSGGSAIPFYRKASCNTQVVGRQITFLVDRLKHFIGLDPLSVHLIGFSLGAQASGFAGKHARKVYGWTYGRITGLDAAAPMFEGYEGSYLTFADARFVDAIHTSAGKHMLKGEVGFIGQYGHEDFYPNGGLDQPMCTGTADIACNHKASVLYFAVSIEQPKKCPFSAYPCSDWVTYKNNTCLNPDARMGYYSIDGKGSGDHFLSMTTKSDKICYT</sequence>
<dbReference type="GO" id="GO:0016298">
    <property type="term" value="F:lipase activity"/>
    <property type="evidence" value="ECO:0007669"/>
    <property type="project" value="InterPro"/>
</dbReference>
<comment type="caution">
    <text evidence="7">The sequence shown here is derived from an EMBL/GenBank/DDBJ whole genome shotgun (WGS) entry which is preliminary data.</text>
</comment>
<gene>
    <name evidence="7" type="ORF">RDWZM_010255</name>
</gene>
<evidence type="ECO:0000313" key="7">
    <source>
        <dbReference type="EMBL" id="KAJ6215755.1"/>
    </source>
</evidence>
<protein>
    <recommendedName>
        <fullName evidence="6">Lipase domain-containing protein</fullName>
    </recommendedName>
</protein>
<feature type="domain" description="Lipase" evidence="6">
    <location>
        <begin position="58"/>
        <end position="355"/>
    </location>
</feature>
<dbReference type="OMA" id="REDIKFM"/>
<dbReference type="InterPro" id="IPR000734">
    <property type="entry name" value="TAG_lipase"/>
</dbReference>
<keyword evidence="5" id="KW-0732">Signal</keyword>
<evidence type="ECO:0000313" key="8">
    <source>
        <dbReference type="Proteomes" id="UP001142055"/>
    </source>
</evidence>
<keyword evidence="8" id="KW-1185">Reference proteome</keyword>
<dbReference type="PANTHER" id="PTHR11610:SF173">
    <property type="entry name" value="LIPASE DOMAIN-CONTAINING PROTEIN-RELATED"/>
    <property type="match status" value="1"/>
</dbReference>
<feature type="signal peptide" evidence="5">
    <location>
        <begin position="1"/>
        <end position="27"/>
    </location>
</feature>
<evidence type="ECO:0000256" key="3">
    <source>
        <dbReference type="ARBA" id="ARBA00022525"/>
    </source>
</evidence>
<proteinExistence type="inferred from homology"/>
<dbReference type="PANTHER" id="PTHR11610">
    <property type="entry name" value="LIPASE"/>
    <property type="match status" value="1"/>
</dbReference>
<evidence type="ECO:0000256" key="1">
    <source>
        <dbReference type="ARBA" id="ARBA00004613"/>
    </source>
</evidence>
<reference evidence="7" key="1">
    <citation type="submission" date="2022-12" db="EMBL/GenBank/DDBJ databases">
        <title>Genome assemblies of Blomia tropicalis.</title>
        <authorList>
            <person name="Cui Y."/>
        </authorList>
    </citation>
    <scope>NUCLEOTIDE SEQUENCE</scope>
    <source>
        <tissue evidence="7">Adult mites</tissue>
    </source>
</reference>
<dbReference type="PRINTS" id="PR00821">
    <property type="entry name" value="TAGLIPASE"/>
</dbReference>
<dbReference type="AlphaFoldDB" id="A0A9Q0RIV8"/>
<dbReference type="EMBL" id="JAPWDV010000004">
    <property type="protein sequence ID" value="KAJ6215755.1"/>
    <property type="molecule type" value="Genomic_DNA"/>
</dbReference>
<evidence type="ECO:0000259" key="6">
    <source>
        <dbReference type="Pfam" id="PF00151"/>
    </source>
</evidence>
<dbReference type="InterPro" id="IPR013818">
    <property type="entry name" value="Lipase"/>
</dbReference>
<dbReference type="SUPFAM" id="SSF53474">
    <property type="entry name" value="alpha/beta-Hydrolases"/>
    <property type="match status" value="1"/>
</dbReference>
<dbReference type="GO" id="GO:0005615">
    <property type="term" value="C:extracellular space"/>
    <property type="evidence" value="ECO:0007669"/>
    <property type="project" value="TreeGrafter"/>
</dbReference>